<reference evidence="6" key="1">
    <citation type="submission" date="2020-05" db="EMBL/GenBank/DDBJ databases">
        <authorList>
            <person name="Chiriac C."/>
            <person name="Salcher M."/>
            <person name="Ghai R."/>
            <person name="Kavagutti S V."/>
        </authorList>
    </citation>
    <scope>NUCLEOTIDE SEQUENCE</scope>
</reference>
<dbReference type="EMBL" id="CAFAAV010000130">
    <property type="protein sequence ID" value="CAB4825652.1"/>
    <property type="molecule type" value="Genomic_DNA"/>
</dbReference>
<evidence type="ECO:0000313" key="3">
    <source>
        <dbReference type="EMBL" id="CAB4825652.1"/>
    </source>
</evidence>
<dbReference type="Pfam" id="PF10094">
    <property type="entry name" value="DUF2332"/>
    <property type="match status" value="1"/>
</dbReference>
<dbReference type="EMBL" id="CAESGF010000014">
    <property type="protein sequence ID" value="CAB4364451.1"/>
    <property type="molecule type" value="Genomic_DNA"/>
</dbReference>
<evidence type="ECO:0000313" key="2">
    <source>
        <dbReference type="EMBL" id="CAB4728410.1"/>
    </source>
</evidence>
<gene>
    <name evidence="2" type="ORF">UFOPK2656_01938</name>
    <name evidence="3" type="ORF">UFOPK3099_01664</name>
    <name evidence="4" type="ORF">UFOPK3267_02533</name>
    <name evidence="5" type="ORF">UFOPK3651_02086</name>
    <name evidence="6" type="ORF">UFOPK3931_02741</name>
    <name evidence="1" type="ORF">UFOPK4189_02212</name>
</gene>
<proteinExistence type="predicted"/>
<organism evidence="6">
    <name type="scientific">freshwater metagenome</name>
    <dbReference type="NCBI Taxonomy" id="449393"/>
    <lineage>
        <taxon>unclassified sequences</taxon>
        <taxon>metagenomes</taxon>
        <taxon>ecological metagenomes</taxon>
    </lineage>
</organism>
<dbReference type="EMBL" id="CAEZYF010000011">
    <property type="protein sequence ID" value="CAB4728410.1"/>
    <property type="molecule type" value="Genomic_DNA"/>
</dbReference>
<evidence type="ECO:0000313" key="4">
    <source>
        <dbReference type="EMBL" id="CAB4853009.1"/>
    </source>
</evidence>
<dbReference type="EMBL" id="CAFBIY010000186">
    <property type="protein sequence ID" value="CAB4853009.1"/>
    <property type="molecule type" value="Genomic_DNA"/>
</dbReference>
<evidence type="ECO:0000313" key="5">
    <source>
        <dbReference type="EMBL" id="CAB4939914.1"/>
    </source>
</evidence>
<evidence type="ECO:0000313" key="1">
    <source>
        <dbReference type="EMBL" id="CAB4364451.1"/>
    </source>
</evidence>
<name>A0A6J7Q2C8_9ZZZZ</name>
<sequence>MATVQELADRFRDFGGVSTRTRAPLYTRLSAAIAEDPDVLRMLQHAPEQQQLPMLLFASVHFLLLGGAAPELAAHYPNLSAAAAPDTDPTALFRSFALDHADVLVQLLTTRSTQTNEVGRCAQFLPAFGLLDAEVGSLAHLDVGTSAGLNLLLPRFAYEYSQSGSVEPAQQSPVRLHCKERGDLPVPLPARMPEVTHSVGLDLAPIDVLDDDQVRWLQACVWPDQADRCERLVAAIGMARQDPPKIHQGDALSDLAPLVEQALPHGHPVVTNSWVLNYLPDSVRREYVAELDRIGSRTDMSWVIAEAPSQTPGLPVPTTDPPEEITVITLVRWRQGERSVHRLGTTHPHGYWVQWEGLPHTK</sequence>
<dbReference type="InterPro" id="IPR011200">
    <property type="entry name" value="UCP012608"/>
</dbReference>
<dbReference type="AlphaFoldDB" id="A0A6J7Q2C8"/>
<evidence type="ECO:0000313" key="6">
    <source>
        <dbReference type="EMBL" id="CAB5009733.1"/>
    </source>
</evidence>
<protein>
    <submittedName>
        <fullName evidence="6">Unannotated protein</fullName>
    </submittedName>
</protein>
<dbReference type="EMBL" id="CAFBOL010000104">
    <property type="protein sequence ID" value="CAB5009733.1"/>
    <property type="molecule type" value="Genomic_DNA"/>
</dbReference>
<accession>A0A6J7Q2C8</accession>
<dbReference type="EMBL" id="CAFBMT010000012">
    <property type="protein sequence ID" value="CAB4939914.1"/>
    <property type="molecule type" value="Genomic_DNA"/>
</dbReference>